<accession>A0A5B7K2R4</accession>
<reference evidence="1 2" key="1">
    <citation type="submission" date="2019-05" db="EMBL/GenBank/DDBJ databases">
        <title>Another draft genome of Portunus trituberculatus and its Hox gene families provides insights of decapod evolution.</title>
        <authorList>
            <person name="Jeong J.-H."/>
            <person name="Song I."/>
            <person name="Kim S."/>
            <person name="Choi T."/>
            <person name="Kim D."/>
            <person name="Ryu S."/>
            <person name="Kim W."/>
        </authorList>
    </citation>
    <scope>NUCLEOTIDE SEQUENCE [LARGE SCALE GENOMIC DNA]</scope>
    <source>
        <tissue evidence="1">Muscle</tissue>
    </source>
</reference>
<dbReference type="AlphaFoldDB" id="A0A5B7K2R4"/>
<keyword evidence="2" id="KW-1185">Reference proteome</keyword>
<evidence type="ECO:0000313" key="1">
    <source>
        <dbReference type="EMBL" id="MPD00924.1"/>
    </source>
</evidence>
<dbReference type="EMBL" id="VSRR010124959">
    <property type="protein sequence ID" value="MPD00924.1"/>
    <property type="molecule type" value="Genomic_DNA"/>
</dbReference>
<proteinExistence type="predicted"/>
<protein>
    <submittedName>
        <fullName evidence="1">Uncharacterized protein</fullName>
    </submittedName>
</protein>
<comment type="caution">
    <text evidence="1">The sequence shown here is derived from an EMBL/GenBank/DDBJ whole genome shotgun (WGS) entry which is preliminary data.</text>
</comment>
<dbReference type="Proteomes" id="UP000324222">
    <property type="component" value="Unassembled WGS sequence"/>
</dbReference>
<gene>
    <name evidence="1" type="ORF">E2C01_096430</name>
</gene>
<name>A0A5B7K2R4_PORTR</name>
<organism evidence="1 2">
    <name type="scientific">Portunus trituberculatus</name>
    <name type="common">Swimming crab</name>
    <name type="synonym">Neptunus trituberculatus</name>
    <dbReference type="NCBI Taxonomy" id="210409"/>
    <lineage>
        <taxon>Eukaryota</taxon>
        <taxon>Metazoa</taxon>
        <taxon>Ecdysozoa</taxon>
        <taxon>Arthropoda</taxon>
        <taxon>Crustacea</taxon>
        <taxon>Multicrustacea</taxon>
        <taxon>Malacostraca</taxon>
        <taxon>Eumalacostraca</taxon>
        <taxon>Eucarida</taxon>
        <taxon>Decapoda</taxon>
        <taxon>Pleocyemata</taxon>
        <taxon>Brachyura</taxon>
        <taxon>Eubrachyura</taxon>
        <taxon>Portunoidea</taxon>
        <taxon>Portunidae</taxon>
        <taxon>Portuninae</taxon>
        <taxon>Portunus</taxon>
    </lineage>
</organism>
<evidence type="ECO:0000313" key="2">
    <source>
        <dbReference type="Proteomes" id="UP000324222"/>
    </source>
</evidence>
<sequence length="59" mass="6206">MGSLAAAEAWSVRGTQEEKYTSLTSRMGGVEEAVTEAIKGSAGAGHWWVPSRPVTKGVE</sequence>